<dbReference type="AlphaFoldDB" id="A0A0A9CZX7"/>
<evidence type="ECO:0000313" key="1">
    <source>
        <dbReference type="EMBL" id="JAD81894.1"/>
    </source>
</evidence>
<protein>
    <submittedName>
        <fullName evidence="1">Uncharacterized protein</fullName>
    </submittedName>
</protein>
<reference evidence="1" key="2">
    <citation type="journal article" date="2015" name="Data Brief">
        <title>Shoot transcriptome of the giant reed, Arundo donax.</title>
        <authorList>
            <person name="Barrero R.A."/>
            <person name="Guerrero F.D."/>
            <person name="Moolhuijzen P."/>
            <person name="Goolsby J.A."/>
            <person name="Tidwell J."/>
            <person name="Bellgard S.E."/>
            <person name="Bellgard M.I."/>
        </authorList>
    </citation>
    <scope>NUCLEOTIDE SEQUENCE</scope>
    <source>
        <tissue evidence="1">Shoot tissue taken approximately 20 cm above the soil surface</tissue>
    </source>
</reference>
<proteinExistence type="predicted"/>
<accession>A0A0A9CZX7</accession>
<organism evidence="1">
    <name type="scientific">Arundo donax</name>
    <name type="common">Giant reed</name>
    <name type="synonym">Donax arundinaceus</name>
    <dbReference type="NCBI Taxonomy" id="35708"/>
    <lineage>
        <taxon>Eukaryota</taxon>
        <taxon>Viridiplantae</taxon>
        <taxon>Streptophyta</taxon>
        <taxon>Embryophyta</taxon>
        <taxon>Tracheophyta</taxon>
        <taxon>Spermatophyta</taxon>
        <taxon>Magnoliopsida</taxon>
        <taxon>Liliopsida</taxon>
        <taxon>Poales</taxon>
        <taxon>Poaceae</taxon>
        <taxon>PACMAD clade</taxon>
        <taxon>Arundinoideae</taxon>
        <taxon>Arundineae</taxon>
        <taxon>Arundo</taxon>
    </lineage>
</organism>
<sequence>MPCLGEKKHGLPNQLRMKAAHLRAKKQKKQVIPAEKCSVRGNYATSVFSYNAEGLSAPGDSRDIGGGGGQALVQVLNITSDVVPKRGRLHHGYLASRFWKLKFHRKSGTSTAPIIPITS</sequence>
<dbReference type="EMBL" id="GBRH01216001">
    <property type="protein sequence ID" value="JAD81894.1"/>
    <property type="molecule type" value="Transcribed_RNA"/>
</dbReference>
<name>A0A0A9CZX7_ARUDO</name>
<reference evidence="1" key="1">
    <citation type="submission" date="2014-09" db="EMBL/GenBank/DDBJ databases">
        <authorList>
            <person name="Magalhaes I.L.F."/>
            <person name="Oliveira U."/>
            <person name="Santos F.R."/>
            <person name="Vidigal T.H.D.A."/>
            <person name="Brescovit A.D."/>
            <person name="Santos A.J."/>
        </authorList>
    </citation>
    <scope>NUCLEOTIDE SEQUENCE</scope>
    <source>
        <tissue evidence="1">Shoot tissue taken approximately 20 cm above the soil surface</tissue>
    </source>
</reference>